<organism evidence="3">
    <name type="scientific">Caenorhabditis brenneri</name>
    <name type="common">Nematode worm</name>
    <dbReference type="NCBI Taxonomy" id="135651"/>
    <lineage>
        <taxon>Eukaryota</taxon>
        <taxon>Metazoa</taxon>
        <taxon>Ecdysozoa</taxon>
        <taxon>Nematoda</taxon>
        <taxon>Chromadorea</taxon>
        <taxon>Rhabditida</taxon>
        <taxon>Rhabditina</taxon>
        <taxon>Rhabditomorpha</taxon>
        <taxon>Rhabditoidea</taxon>
        <taxon>Rhabditidae</taxon>
        <taxon>Peloderinae</taxon>
        <taxon>Caenorhabditis</taxon>
    </lineage>
</organism>
<dbReference type="InParanoid" id="G0MJP1"/>
<dbReference type="OrthoDB" id="289038at2759"/>
<protein>
    <submittedName>
        <fullName evidence="2">Uncharacterized protein</fullName>
    </submittedName>
</protein>
<feature type="region of interest" description="Disordered" evidence="1">
    <location>
        <begin position="68"/>
        <end position="116"/>
    </location>
</feature>
<evidence type="ECO:0000313" key="2">
    <source>
        <dbReference type="EMBL" id="EGT32526.1"/>
    </source>
</evidence>
<dbReference type="EMBL" id="GL379797">
    <property type="protein sequence ID" value="EGT32526.1"/>
    <property type="molecule type" value="Genomic_DNA"/>
</dbReference>
<sequence>MSGIVKKARSCQKTVYFLPSTSAATPDKPSSKFDDLLRSVQKIEADQTSYNKTVIENLNALKMEMETLVAASESTPNEGNERKRKREDIEESAESSSKKKDAPAEQKQIVPQKPIPAKSLVLKHDFHKISDLKEGNNVRTPTEEHFGVTW</sequence>
<dbReference type="AlphaFoldDB" id="G0MJP1"/>
<dbReference type="HOGENOM" id="CLU_116885_0_0_1"/>
<evidence type="ECO:0000256" key="1">
    <source>
        <dbReference type="SAM" id="MobiDB-lite"/>
    </source>
</evidence>
<accession>G0MJP1</accession>
<gene>
    <name evidence="2" type="ORF">CAEBREN_00728</name>
</gene>
<keyword evidence="3" id="KW-1185">Reference proteome</keyword>
<proteinExistence type="predicted"/>
<name>G0MJP1_CAEBE</name>
<reference evidence="3" key="1">
    <citation type="submission" date="2011-07" db="EMBL/GenBank/DDBJ databases">
        <authorList>
            <consortium name="Caenorhabditis brenneri Sequencing and Analysis Consortium"/>
            <person name="Wilson R.K."/>
        </authorList>
    </citation>
    <scope>NUCLEOTIDE SEQUENCE [LARGE SCALE GENOMIC DNA]</scope>
    <source>
        <strain evidence="3">PB2801</strain>
    </source>
</reference>
<evidence type="ECO:0000313" key="3">
    <source>
        <dbReference type="Proteomes" id="UP000008068"/>
    </source>
</evidence>
<dbReference type="Proteomes" id="UP000008068">
    <property type="component" value="Unassembled WGS sequence"/>
</dbReference>